<dbReference type="InterPro" id="IPR028012">
    <property type="entry name" value="Rua1_C"/>
</dbReference>
<sequence length="315" mass="35448">MSFPNGSWDAWYGSPAWPEFSNRENAIEQVSEQPTRLHDSESYVSSQYTYDYPLPHSGYHDVRHASVPSTSHYLPTCFQAHAAHQERITPAVIPGADRMQSMPQQVQQSGQQTNHDSQTMEIATPSTPDFPLDTISDTIMTNISFRSRSDPTESDDPDEPTPRRQTPRFAGDEYTARWVRGEGVNRAGWCGMCSSWHRLKDSAYWYHMHYSHGISCATGKPFRAPLGRRSAQGAVGFEAQCGCCNQWVYIGRLERFHTPYFRHAYKCLEAGLPALRHAGLSSDLLGRPEAPLNGESNEGNGDDDDDVEKDRALLF</sequence>
<feature type="compositionally biased region" description="Polar residues" evidence="1">
    <location>
        <begin position="113"/>
        <end position="127"/>
    </location>
</feature>
<evidence type="ECO:0000313" key="3">
    <source>
        <dbReference type="EMBL" id="USW47672.1"/>
    </source>
</evidence>
<dbReference type="EMBL" id="CP099418">
    <property type="protein sequence ID" value="USW47672.1"/>
    <property type="molecule type" value="Genomic_DNA"/>
</dbReference>
<dbReference type="AlphaFoldDB" id="A0A9Q9EFH1"/>
<protein>
    <submittedName>
        <fullName evidence="3">Transcription regulator Rua1</fullName>
    </submittedName>
</protein>
<dbReference type="PANTHER" id="PTHR28125:SF2">
    <property type="entry name" value="MEIOTIC EXPRESSION UP-REGULATED PROTEIN 26"/>
    <property type="match status" value="1"/>
</dbReference>
<reference evidence="3" key="1">
    <citation type="submission" date="2022-06" db="EMBL/GenBank/DDBJ databases">
        <title>Complete genome sequences of two strains of the flax pathogen Septoria linicola.</title>
        <authorList>
            <person name="Lapalu N."/>
            <person name="Simon A."/>
            <person name="Demenou B."/>
            <person name="Paumier D."/>
            <person name="Guillot M.-P."/>
            <person name="Gout L."/>
            <person name="Valade R."/>
        </authorList>
    </citation>
    <scope>NUCLEOTIDE SEQUENCE</scope>
    <source>
        <strain evidence="3">SE15195</strain>
    </source>
</reference>
<feature type="compositionally biased region" description="Low complexity" evidence="1">
    <location>
        <begin position="101"/>
        <end position="112"/>
    </location>
</feature>
<organism evidence="3 4">
    <name type="scientific">Septoria linicola</name>
    <dbReference type="NCBI Taxonomy" id="215465"/>
    <lineage>
        <taxon>Eukaryota</taxon>
        <taxon>Fungi</taxon>
        <taxon>Dikarya</taxon>
        <taxon>Ascomycota</taxon>
        <taxon>Pezizomycotina</taxon>
        <taxon>Dothideomycetes</taxon>
        <taxon>Dothideomycetidae</taxon>
        <taxon>Mycosphaerellales</taxon>
        <taxon>Mycosphaerellaceae</taxon>
        <taxon>Septoria</taxon>
    </lineage>
</organism>
<feature type="compositionally biased region" description="Polar residues" evidence="1">
    <location>
        <begin position="135"/>
        <end position="145"/>
    </location>
</feature>
<name>A0A9Q9EFH1_9PEZI</name>
<feature type="region of interest" description="Disordered" evidence="1">
    <location>
        <begin position="287"/>
        <end position="315"/>
    </location>
</feature>
<feature type="domain" description="Transcription regulator Rua1 C-terminal" evidence="2">
    <location>
        <begin position="172"/>
        <end position="267"/>
    </location>
</feature>
<dbReference type="OrthoDB" id="5595379at2759"/>
<keyword evidence="4" id="KW-1185">Reference proteome</keyword>
<gene>
    <name evidence="3" type="ORF">Slin15195_G009910</name>
</gene>
<evidence type="ECO:0000313" key="4">
    <source>
        <dbReference type="Proteomes" id="UP001056384"/>
    </source>
</evidence>
<evidence type="ECO:0000259" key="2">
    <source>
        <dbReference type="Pfam" id="PF14616"/>
    </source>
</evidence>
<evidence type="ECO:0000256" key="1">
    <source>
        <dbReference type="SAM" id="MobiDB-lite"/>
    </source>
</evidence>
<dbReference type="PANTHER" id="PTHR28125">
    <property type="entry name" value="MEIOTIC EXPRESSION UP-REGULATED PROTEIN 26"/>
    <property type="match status" value="1"/>
</dbReference>
<accession>A0A9Q9EFH1</accession>
<proteinExistence type="predicted"/>
<feature type="region of interest" description="Disordered" evidence="1">
    <location>
        <begin position="101"/>
        <end position="170"/>
    </location>
</feature>
<dbReference type="Pfam" id="PF14616">
    <property type="entry name" value="Rua1_C"/>
    <property type="match status" value="1"/>
</dbReference>
<dbReference type="Proteomes" id="UP001056384">
    <property type="component" value="Chromosome 1"/>
</dbReference>